<evidence type="ECO:0000313" key="1">
    <source>
        <dbReference type="EMBL" id="SHG02567.1"/>
    </source>
</evidence>
<dbReference type="Gene3D" id="2.40.50.100">
    <property type="match status" value="1"/>
</dbReference>
<sequence>MSIVFVTMDSGEELMSVVIDTPESAPYLKSGNKVNVLFKETEVAVSTQKELNISIENRIAGNITHIEVGVLLSRLILETRIGEVIALISTMSVRQMGLVEKTNVMILVKLNEIILAP</sequence>
<dbReference type="RefSeq" id="WP_245802597.1">
    <property type="nucleotide sequence ID" value="NZ_FQUX01000011.1"/>
</dbReference>
<evidence type="ECO:0000313" key="2">
    <source>
        <dbReference type="Proteomes" id="UP000184406"/>
    </source>
</evidence>
<dbReference type="EMBL" id="FQUX01000011">
    <property type="protein sequence ID" value="SHG02567.1"/>
    <property type="molecule type" value="Genomic_DNA"/>
</dbReference>
<evidence type="ECO:0008006" key="3">
    <source>
        <dbReference type="Google" id="ProtNLM"/>
    </source>
</evidence>
<accession>A0A1M5GFS7</accession>
<dbReference type="AlphaFoldDB" id="A0A1M5GFS7"/>
<organism evidence="1 2">
    <name type="scientific">Arenibacter palladensis</name>
    <dbReference type="NCBI Taxonomy" id="237373"/>
    <lineage>
        <taxon>Bacteria</taxon>
        <taxon>Pseudomonadati</taxon>
        <taxon>Bacteroidota</taxon>
        <taxon>Flavobacteriia</taxon>
        <taxon>Flavobacteriales</taxon>
        <taxon>Flavobacteriaceae</taxon>
        <taxon>Arenibacter</taxon>
    </lineage>
</organism>
<protein>
    <recommendedName>
        <fullName evidence="3">Molybdenum-pterin binding domain-containing protein</fullName>
    </recommendedName>
</protein>
<dbReference type="Proteomes" id="UP000184406">
    <property type="component" value="Unassembled WGS sequence"/>
</dbReference>
<proteinExistence type="predicted"/>
<keyword evidence="2" id="KW-1185">Reference proteome</keyword>
<name>A0A1M5GFS7_9FLAO</name>
<dbReference type="SUPFAM" id="SSF50331">
    <property type="entry name" value="MOP-like"/>
    <property type="match status" value="1"/>
</dbReference>
<gene>
    <name evidence="1" type="ORF">SAMN03080594_11142</name>
</gene>
<reference evidence="2" key="1">
    <citation type="submission" date="2016-11" db="EMBL/GenBank/DDBJ databases">
        <authorList>
            <person name="Varghese N."/>
            <person name="Submissions S."/>
        </authorList>
    </citation>
    <scope>NUCLEOTIDE SEQUENCE [LARGE SCALE GENOMIC DNA]</scope>
    <source>
        <strain evidence="2">DSM 17539</strain>
    </source>
</reference>
<dbReference type="InterPro" id="IPR008995">
    <property type="entry name" value="Mo/tungstate-bd_C_term_dom"/>
</dbReference>